<evidence type="ECO:0000256" key="3">
    <source>
        <dbReference type="ARBA" id="ARBA00022989"/>
    </source>
</evidence>
<dbReference type="PANTHER" id="PTHR30071:SF15">
    <property type="entry name" value="PROTEIN HEMX"/>
    <property type="match status" value="1"/>
</dbReference>
<feature type="transmembrane region" description="Helical" evidence="5">
    <location>
        <begin position="243"/>
        <end position="264"/>
    </location>
</feature>
<evidence type="ECO:0000259" key="6">
    <source>
        <dbReference type="Pfam" id="PF01578"/>
    </source>
</evidence>
<feature type="transmembrane region" description="Helical" evidence="5">
    <location>
        <begin position="6"/>
        <end position="24"/>
    </location>
</feature>
<feature type="transmembrane region" description="Helical" evidence="5">
    <location>
        <begin position="216"/>
        <end position="236"/>
    </location>
</feature>
<proteinExistence type="predicted"/>
<feature type="domain" description="Cytochrome c assembly protein" evidence="6">
    <location>
        <begin position="62"/>
        <end position="265"/>
    </location>
</feature>
<evidence type="ECO:0000313" key="8">
    <source>
        <dbReference type="Proteomes" id="UP000285456"/>
    </source>
</evidence>
<keyword evidence="8" id="KW-1185">Reference proteome</keyword>
<dbReference type="EMBL" id="QWEH01000004">
    <property type="protein sequence ID" value="RHW33020.1"/>
    <property type="molecule type" value="Genomic_DNA"/>
</dbReference>
<evidence type="ECO:0000256" key="4">
    <source>
        <dbReference type="ARBA" id="ARBA00023136"/>
    </source>
</evidence>
<dbReference type="AlphaFoldDB" id="A0A417YJ62"/>
<reference evidence="7 8" key="1">
    <citation type="journal article" date="2007" name="Int. J. Syst. Evol. Microbiol.">
        <title>Oceanobacillus profundus sp. nov., isolated from a deep-sea sediment core.</title>
        <authorList>
            <person name="Kim Y.G."/>
            <person name="Choi D.H."/>
            <person name="Hyun S."/>
            <person name="Cho B.C."/>
        </authorList>
    </citation>
    <scope>NUCLEOTIDE SEQUENCE [LARGE SCALE GENOMIC DNA]</scope>
    <source>
        <strain evidence="7 8">DSM 18246</strain>
    </source>
</reference>
<dbReference type="RefSeq" id="WP_118889078.1">
    <property type="nucleotide sequence ID" value="NZ_JAMAWL010000001.1"/>
</dbReference>
<dbReference type="InterPro" id="IPR045062">
    <property type="entry name" value="Cyt_c_biogenesis_CcsA/CcmC"/>
</dbReference>
<dbReference type="GO" id="GO:0017004">
    <property type="term" value="P:cytochrome complex assembly"/>
    <property type="evidence" value="ECO:0007669"/>
    <property type="project" value="InterPro"/>
</dbReference>
<protein>
    <submittedName>
        <fullName evidence="7">Cytochrome C assembly protein</fullName>
    </submittedName>
</protein>
<feature type="transmembrane region" description="Helical" evidence="5">
    <location>
        <begin position="128"/>
        <end position="158"/>
    </location>
</feature>
<keyword evidence="2 5" id="KW-0812">Transmembrane</keyword>
<feature type="transmembrane region" description="Helical" evidence="5">
    <location>
        <begin position="33"/>
        <end position="51"/>
    </location>
</feature>
<dbReference type="PANTHER" id="PTHR30071">
    <property type="entry name" value="HEME EXPORTER PROTEIN C"/>
    <property type="match status" value="1"/>
</dbReference>
<feature type="transmembrane region" description="Helical" evidence="5">
    <location>
        <begin position="179"/>
        <end position="204"/>
    </location>
</feature>
<feature type="transmembrane region" description="Helical" evidence="5">
    <location>
        <begin position="90"/>
        <end position="108"/>
    </location>
</feature>
<organism evidence="7 8">
    <name type="scientific">Oceanobacillus profundus</name>
    <dbReference type="NCBI Taxonomy" id="372463"/>
    <lineage>
        <taxon>Bacteria</taxon>
        <taxon>Bacillati</taxon>
        <taxon>Bacillota</taxon>
        <taxon>Bacilli</taxon>
        <taxon>Bacillales</taxon>
        <taxon>Bacillaceae</taxon>
        <taxon>Oceanobacillus</taxon>
    </lineage>
</organism>
<gene>
    <name evidence="7" type="ORF">D1B32_08215</name>
</gene>
<name>A0A417YJ62_9BACI</name>
<keyword evidence="4 5" id="KW-0472">Membrane</keyword>
<evidence type="ECO:0000256" key="1">
    <source>
        <dbReference type="ARBA" id="ARBA00004141"/>
    </source>
</evidence>
<comment type="subcellular location">
    <subcellularLocation>
        <location evidence="1">Membrane</location>
        <topology evidence="1">Multi-pass membrane protein</topology>
    </subcellularLocation>
</comment>
<feature type="transmembrane region" description="Helical" evidence="5">
    <location>
        <begin position="63"/>
        <end position="83"/>
    </location>
</feature>
<dbReference type="OrthoDB" id="2417400at2"/>
<keyword evidence="3 5" id="KW-1133">Transmembrane helix</keyword>
<dbReference type="Proteomes" id="UP000285456">
    <property type="component" value="Unassembled WGS sequence"/>
</dbReference>
<dbReference type="GO" id="GO:0005886">
    <property type="term" value="C:plasma membrane"/>
    <property type="evidence" value="ECO:0007669"/>
    <property type="project" value="TreeGrafter"/>
</dbReference>
<dbReference type="Pfam" id="PF01578">
    <property type="entry name" value="Cytochrom_C_asm"/>
    <property type="match status" value="1"/>
</dbReference>
<dbReference type="GO" id="GO:0020037">
    <property type="term" value="F:heme binding"/>
    <property type="evidence" value="ECO:0007669"/>
    <property type="project" value="InterPro"/>
</dbReference>
<dbReference type="InterPro" id="IPR002541">
    <property type="entry name" value="Cyt_c_assembly"/>
</dbReference>
<evidence type="ECO:0000256" key="2">
    <source>
        <dbReference type="ARBA" id="ARBA00022692"/>
    </source>
</evidence>
<evidence type="ECO:0000256" key="5">
    <source>
        <dbReference type="SAM" id="Phobius"/>
    </source>
</evidence>
<sequence length="269" mass="31544">MKWIYEIILILFSLSLIGFFIDFIHHNRKANKIAFWLICVVWLLQTVFFFYEVFGEKGFPVTNLVDSLFFYSWVLITLSIIINKLFKIRFIVFFIQVFGFFILLLYFAASTTHNQLNDSIQFVHEILIAHITLAIVSYGFFTVAFLLSIMYLIQYRFLKRKKGLKWMWQLGDLKQLDRYSFIAISIGVPLLLIAIILGVVWAYFSASEFYWFDMKTIGSLLVLIVYVGYLVLRLVVGYVGKPLATYNTGAFLILLVNFFLFSTLSNFHF</sequence>
<accession>A0A417YJ62</accession>
<comment type="caution">
    <text evidence="7">The sequence shown here is derived from an EMBL/GenBank/DDBJ whole genome shotgun (WGS) entry which is preliminary data.</text>
</comment>
<evidence type="ECO:0000313" key="7">
    <source>
        <dbReference type="EMBL" id="RHW33020.1"/>
    </source>
</evidence>